<dbReference type="EMBL" id="KZ451988">
    <property type="protein sequence ID" value="PKA53910.1"/>
    <property type="molecule type" value="Genomic_DNA"/>
</dbReference>
<protein>
    <submittedName>
        <fullName evidence="1">Uncharacterized protein</fullName>
    </submittedName>
</protein>
<keyword evidence="2" id="KW-1185">Reference proteome</keyword>
<reference evidence="1 2" key="1">
    <citation type="journal article" date="2017" name="Nature">
        <title>The Apostasia genome and the evolution of orchids.</title>
        <authorList>
            <person name="Zhang G.Q."/>
            <person name="Liu K.W."/>
            <person name="Li Z."/>
            <person name="Lohaus R."/>
            <person name="Hsiao Y.Y."/>
            <person name="Niu S.C."/>
            <person name="Wang J.Y."/>
            <person name="Lin Y.C."/>
            <person name="Xu Q."/>
            <person name="Chen L.J."/>
            <person name="Yoshida K."/>
            <person name="Fujiwara S."/>
            <person name="Wang Z.W."/>
            <person name="Zhang Y.Q."/>
            <person name="Mitsuda N."/>
            <person name="Wang M."/>
            <person name="Liu G.H."/>
            <person name="Pecoraro L."/>
            <person name="Huang H.X."/>
            <person name="Xiao X.J."/>
            <person name="Lin M."/>
            <person name="Wu X.Y."/>
            <person name="Wu W.L."/>
            <person name="Chen Y.Y."/>
            <person name="Chang S.B."/>
            <person name="Sakamoto S."/>
            <person name="Ohme-Takagi M."/>
            <person name="Yagi M."/>
            <person name="Zeng S.J."/>
            <person name="Shen C.Y."/>
            <person name="Yeh C.M."/>
            <person name="Luo Y.B."/>
            <person name="Tsai W.C."/>
            <person name="Van de Peer Y."/>
            <person name="Liu Z.J."/>
        </authorList>
    </citation>
    <scope>NUCLEOTIDE SEQUENCE [LARGE SCALE GENOMIC DNA]</scope>
    <source>
        <strain evidence="2">cv. Shenzhen</strain>
        <tissue evidence="1">Stem</tissue>
    </source>
</reference>
<sequence>MFFEGHMIPWPAAAPLKHFKLPTKSSKSHAHHLARSDHKLALENWDFDFFRSSIQVRQDEMLEYEIFRAFFSKKGTRS</sequence>
<dbReference type="Proteomes" id="UP000236161">
    <property type="component" value="Unassembled WGS sequence"/>
</dbReference>
<evidence type="ECO:0000313" key="1">
    <source>
        <dbReference type="EMBL" id="PKA53910.1"/>
    </source>
</evidence>
<name>A0A2I0AEC7_9ASPA</name>
<dbReference type="AlphaFoldDB" id="A0A2I0AEC7"/>
<gene>
    <name evidence="1" type="ORF">AXF42_Ash011390</name>
</gene>
<evidence type="ECO:0000313" key="2">
    <source>
        <dbReference type="Proteomes" id="UP000236161"/>
    </source>
</evidence>
<organism evidence="1 2">
    <name type="scientific">Apostasia shenzhenica</name>
    <dbReference type="NCBI Taxonomy" id="1088818"/>
    <lineage>
        <taxon>Eukaryota</taxon>
        <taxon>Viridiplantae</taxon>
        <taxon>Streptophyta</taxon>
        <taxon>Embryophyta</taxon>
        <taxon>Tracheophyta</taxon>
        <taxon>Spermatophyta</taxon>
        <taxon>Magnoliopsida</taxon>
        <taxon>Liliopsida</taxon>
        <taxon>Asparagales</taxon>
        <taxon>Orchidaceae</taxon>
        <taxon>Apostasioideae</taxon>
        <taxon>Apostasia</taxon>
    </lineage>
</organism>
<proteinExistence type="predicted"/>
<accession>A0A2I0AEC7</accession>